<dbReference type="FunFam" id="3.30.450.20:FF:000054">
    <property type="entry name" value="Trachealess, isoform D"/>
    <property type="match status" value="1"/>
</dbReference>
<dbReference type="AlphaFoldDB" id="A0A7R8H4D1"/>
<dbReference type="GO" id="GO:0000977">
    <property type="term" value="F:RNA polymerase II transcription regulatory region sequence-specific DNA binding"/>
    <property type="evidence" value="ECO:0007669"/>
    <property type="project" value="TreeGrafter"/>
</dbReference>
<dbReference type="SUPFAM" id="SSF55785">
    <property type="entry name" value="PYP-like sensor domain (PAS domain)"/>
    <property type="match status" value="2"/>
</dbReference>
<dbReference type="InterPro" id="IPR011598">
    <property type="entry name" value="bHLH_dom"/>
</dbReference>
<evidence type="ECO:0000256" key="2">
    <source>
        <dbReference type="ARBA" id="ARBA00022737"/>
    </source>
</evidence>
<keyword evidence="4" id="KW-0238">DNA-binding</keyword>
<keyword evidence="5" id="KW-0804">Transcription</keyword>
<keyword evidence="3" id="KW-0805">Transcription regulation</keyword>
<organism evidence="7 8">
    <name type="scientific">Lepeophtheirus salmonis</name>
    <name type="common">Salmon louse</name>
    <name type="synonym">Caligus salmonis</name>
    <dbReference type="NCBI Taxonomy" id="72036"/>
    <lineage>
        <taxon>Eukaryota</taxon>
        <taxon>Metazoa</taxon>
        <taxon>Ecdysozoa</taxon>
        <taxon>Arthropoda</taxon>
        <taxon>Crustacea</taxon>
        <taxon>Multicrustacea</taxon>
        <taxon>Hexanauplia</taxon>
        <taxon>Copepoda</taxon>
        <taxon>Siphonostomatoida</taxon>
        <taxon>Caligidae</taxon>
        <taxon>Lepeophtheirus</taxon>
    </lineage>
</organism>
<evidence type="ECO:0000256" key="1">
    <source>
        <dbReference type="ARBA" id="ARBA00004123"/>
    </source>
</evidence>
<dbReference type="InterPro" id="IPR013655">
    <property type="entry name" value="PAS_fold_3"/>
</dbReference>
<dbReference type="Proteomes" id="UP000675881">
    <property type="component" value="Chromosome 14"/>
</dbReference>
<dbReference type="PROSITE" id="PS50888">
    <property type="entry name" value="BHLH"/>
    <property type="match status" value="1"/>
</dbReference>
<evidence type="ECO:0000256" key="3">
    <source>
        <dbReference type="ARBA" id="ARBA00023015"/>
    </source>
</evidence>
<dbReference type="PROSITE" id="PS50112">
    <property type="entry name" value="PAS"/>
    <property type="match status" value="2"/>
</dbReference>
<dbReference type="Pfam" id="PF23171">
    <property type="entry name" value="bHLH_HIF1A"/>
    <property type="match status" value="1"/>
</dbReference>
<dbReference type="OrthoDB" id="6021714at2759"/>
<dbReference type="EMBL" id="HG994593">
    <property type="protein sequence ID" value="CAF2845641.1"/>
    <property type="molecule type" value="Genomic_DNA"/>
</dbReference>
<evidence type="ECO:0000256" key="4">
    <source>
        <dbReference type="ARBA" id="ARBA00023125"/>
    </source>
</evidence>
<dbReference type="InterPro" id="IPR000014">
    <property type="entry name" value="PAS"/>
</dbReference>
<evidence type="ECO:0000313" key="8">
    <source>
        <dbReference type="Proteomes" id="UP000675881"/>
    </source>
</evidence>
<dbReference type="Gene3D" id="3.30.450.20">
    <property type="entry name" value="PAS domain"/>
    <property type="match status" value="2"/>
</dbReference>
<accession>A0A7R8H4D1</accession>
<dbReference type="GO" id="GO:0046983">
    <property type="term" value="F:protein dimerization activity"/>
    <property type="evidence" value="ECO:0007669"/>
    <property type="project" value="InterPro"/>
</dbReference>
<dbReference type="InterPro" id="IPR035965">
    <property type="entry name" value="PAS-like_dom_sf"/>
</dbReference>
<proteinExistence type="predicted"/>
<dbReference type="GO" id="GO:0000981">
    <property type="term" value="F:DNA-binding transcription factor activity, RNA polymerase II-specific"/>
    <property type="evidence" value="ECO:0007669"/>
    <property type="project" value="TreeGrafter"/>
</dbReference>
<dbReference type="SMART" id="SM00353">
    <property type="entry name" value="HLH"/>
    <property type="match status" value="1"/>
</dbReference>
<keyword evidence="2" id="KW-0677">Repeat</keyword>
<evidence type="ECO:0000313" key="7">
    <source>
        <dbReference type="EMBL" id="CAF2845641.1"/>
    </source>
</evidence>
<dbReference type="FunFam" id="4.10.280.10:FF:000007">
    <property type="entry name" value="single-minded homolog 1 isoform X1"/>
    <property type="match status" value="1"/>
</dbReference>
<evidence type="ECO:0000256" key="6">
    <source>
        <dbReference type="ARBA" id="ARBA00023242"/>
    </source>
</evidence>
<dbReference type="GO" id="GO:0045944">
    <property type="term" value="P:positive regulation of transcription by RNA polymerase II"/>
    <property type="evidence" value="ECO:0007669"/>
    <property type="project" value="UniProtKB-ARBA"/>
</dbReference>
<keyword evidence="8" id="KW-1185">Reference proteome</keyword>
<name>A0A7R8H4D1_LEPSM</name>
<dbReference type="PANTHER" id="PTHR23043">
    <property type="entry name" value="HYPOXIA-INDUCIBLE FACTOR 1 ALPHA"/>
    <property type="match status" value="1"/>
</dbReference>
<protein>
    <submittedName>
        <fullName evidence="7">NPAS1_3</fullName>
    </submittedName>
</protein>
<dbReference type="Gene3D" id="4.10.280.10">
    <property type="entry name" value="Helix-loop-helix DNA-binding domain"/>
    <property type="match status" value="1"/>
</dbReference>
<dbReference type="Pfam" id="PF08447">
    <property type="entry name" value="PAS_3"/>
    <property type="match status" value="1"/>
</dbReference>
<dbReference type="CDD" id="cd00130">
    <property type="entry name" value="PAS"/>
    <property type="match status" value="2"/>
</dbReference>
<gene>
    <name evidence="7" type="ORF">LSAA_5117</name>
</gene>
<reference evidence="7" key="1">
    <citation type="submission" date="2021-02" db="EMBL/GenBank/DDBJ databases">
        <authorList>
            <person name="Bekaert M."/>
        </authorList>
    </citation>
    <scope>NUCLEOTIDE SEQUENCE</scope>
    <source>
        <strain evidence="7">IoA-00</strain>
    </source>
</reference>
<dbReference type="SMART" id="SM00091">
    <property type="entry name" value="PAS"/>
    <property type="match status" value="2"/>
</dbReference>
<evidence type="ECO:0000256" key="5">
    <source>
        <dbReference type="ARBA" id="ARBA00023163"/>
    </source>
</evidence>
<comment type="subcellular location">
    <subcellularLocation>
        <location evidence="1">Nucleus</location>
    </subcellularLocation>
</comment>
<keyword evidence="6" id="KW-0539">Nucleus</keyword>
<dbReference type="SUPFAM" id="SSF47459">
    <property type="entry name" value="HLH, helix-loop-helix DNA-binding domain"/>
    <property type="match status" value="1"/>
</dbReference>
<dbReference type="PANTHER" id="PTHR23043:SF26">
    <property type="entry name" value="PROTEIN TRACHEALESS"/>
    <property type="match status" value="1"/>
</dbReference>
<dbReference type="InterPro" id="IPR036638">
    <property type="entry name" value="HLH_DNA-bd_sf"/>
</dbReference>
<sequence>MQGSTGEAAHYGHSTPVPMDLHMPQPFSYYSCIMDNNAMFAAQQAQYNKMYCGLDNATGRPHHQFPTIFILSFLQEKKNVEITDELTSQGTINTRILELRKEKSRDAARSRRGKENFEFYELAKMLPLPGAITSQLDKASIIRLTIAYLRLREFAASGNPTWVKDPQIKKVEHSTSMRNRANVSGIALDIFEEHEGTHILQSLDGFAISLNSDGRFLYISETVSIYLGLSQVELTGKFLLQEGGSDDSSSGTSPGIGAPPAIPDVCYPVTSLMHSRPERMSGKPSYDRAFCVRMKSTLTKRGCHFKSSGYRVVLLLGKLRAQYSYSQKKNLPPIMGFIGLAIALPPPSVHEVRLESDMFVTKLTFDFKIAHCEPKVSDLLDYTGEELTGQSMYSIIHAEDVHRIKSMHEDLLNKGQVMSNYYRLMNKMAGYTWMQSCATLVCNTKNAEEQSIICVNYVLSGPQESNIIMDEKQMSRGPGIRIKEDCDPCDYGPANSPRDKVFDTSLSGDHKLRDKCEMNGTVRGGGGHVVRHPTTGNEMPQDPHNMYIGPEHDPGQVRPFWRPPTLI</sequence>
<dbReference type="GO" id="GO:0005634">
    <property type="term" value="C:nucleus"/>
    <property type="evidence" value="ECO:0007669"/>
    <property type="project" value="UniProtKB-SubCell"/>
</dbReference>